<reference evidence="2" key="1">
    <citation type="submission" date="2019-01" db="EMBL/GenBank/DDBJ databases">
        <authorList>
            <person name="Lista F."/>
            <person name="Anselmo A."/>
        </authorList>
    </citation>
    <scope>NUCLEOTIDE SEQUENCE</scope>
    <source>
        <strain evidence="2">4R</strain>
    </source>
</reference>
<evidence type="ECO:0000259" key="1">
    <source>
        <dbReference type="Pfam" id="PF24390"/>
    </source>
</evidence>
<name>A0A483YI27_KLEPN</name>
<dbReference type="RefSeq" id="WP_124103174.1">
    <property type="nucleotide sequence ID" value="NZ_CP023913.1"/>
</dbReference>
<comment type="caution">
    <text evidence="2">The sequence shown here is derived from an EMBL/GenBank/DDBJ whole genome shotgun (WGS) entry which is preliminary data.</text>
</comment>
<organism evidence="2">
    <name type="scientific">Klebsiella pneumoniae</name>
    <dbReference type="NCBI Taxonomy" id="573"/>
    <lineage>
        <taxon>Bacteria</taxon>
        <taxon>Pseudomonadati</taxon>
        <taxon>Pseudomonadota</taxon>
        <taxon>Gammaproteobacteria</taxon>
        <taxon>Enterobacterales</taxon>
        <taxon>Enterobacteriaceae</taxon>
        <taxon>Klebsiella/Raoultella group</taxon>
        <taxon>Klebsiella</taxon>
        <taxon>Klebsiella pneumoniae complex</taxon>
    </lineage>
</organism>
<sequence length="134" mass="15518">MRNQSDVFWPKEENVNIPNNLDPIRFISTAPQGQAPGRTGFAASYVFENGNDRDRFEKILCEKGFYIISLCNNPAASMKPLGYKTYRGLGFGGTIFTYRNCPNNTPLVFWWGNPNMEDWNPLSKWYPLMMRKTY</sequence>
<dbReference type="Pfam" id="PF24390">
    <property type="entry name" value="PRTase-CE"/>
    <property type="match status" value="1"/>
</dbReference>
<protein>
    <recommendedName>
        <fullName evidence="1">PRTase-CE domain-containing protein</fullName>
    </recommendedName>
</protein>
<feature type="domain" description="PRTase-CE" evidence="1">
    <location>
        <begin position="25"/>
        <end position="131"/>
    </location>
</feature>
<gene>
    <name evidence="2" type="ORF">ETH89_29785</name>
</gene>
<proteinExistence type="predicted"/>
<dbReference type="EMBL" id="SDDR01000096">
    <property type="protein sequence ID" value="TCZ22339.1"/>
    <property type="molecule type" value="Genomic_DNA"/>
</dbReference>
<dbReference type="InterPro" id="IPR056920">
    <property type="entry name" value="PRTase-CE"/>
</dbReference>
<dbReference type="AlphaFoldDB" id="A0A483YI27"/>
<accession>A0A483YI27</accession>
<evidence type="ECO:0000313" key="2">
    <source>
        <dbReference type="EMBL" id="TCZ22339.1"/>
    </source>
</evidence>